<gene>
    <name evidence="4" type="ORF">NOG11_10345</name>
</gene>
<keyword evidence="5" id="KW-1185">Reference proteome</keyword>
<dbReference type="Pfam" id="PF00132">
    <property type="entry name" value="Hexapep"/>
    <property type="match status" value="1"/>
</dbReference>
<accession>A0A9X2RKH8</accession>
<evidence type="ECO:0008006" key="6">
    <source>
        <dbReference type="Google" id="ProtNLM"/>
    </source>
</evidence>
<dbReference type="InterPro" id="IPR011004">
    <property type="entry name" value="Trimer_LpxA-like_sf"/>
</dbReference>
<dbReference type="GO" id="GO:0016746">
    <property type="term" value="F:acyltransferase activity"/>
    <property type="evidence" value="ECO:0007669"/>
    <property type="project" value="UniProtKB-KW"/>
</dbReference>
<evidence type="ECO:0000313" key="5">
    <source>
        <dbReference type="Proteomes" id="UP001142610"/>
    </source>
</evidence>
<dbReference type="AlphaFoldDB" id="A0A9X2RKH8"/>
<dbReference type="EMBL" id="JANIBC010000008">
    <property type="protein sequence ID" value="MCQ8185793.1"/>
    <property type="molecule type" value="Genomic_DNA"/>
</dbReference>
<dbReference type="Proteomes" id="UP001142610">
    <property type="component" value="Unassembled WGS sequence"/>
</dbReference>
<keyword evidence="2" id="KW-0808">Transferase</keyword>
<evidence type="ECO:0000256" key="3">
    <source>
        <dbReference type="ARBA" id="ARBA00023315"/>
    </source>
</evidence>
<protein>
    <recommendedName>
        <fullName evidence="6">Serine acetyltransferase</fullName>
    </recommendedName>
</protein>
<reference evidence="4" key="1">
    <citation type="submission" date="2022-07" db="EMBL/GenBank/DDBJ databases">
        <title>Parvularcula maris sp. nov., an algicidal bacterium isolated from seawater.</title>
        <authorList>
            <person name="Li F."/>
        </authorList>
    </citation>
    <scope>NUCLEOTIDE SEQUENCE</scope>
    <source>
        <strain evidence="4">BGMRC 0090</strain>
    </source>
</reference>
<dbReference type="InterPro" id="IPR045304">
    <property type="entry name" value="LbH_SAT"/>
</dbReference>
<dbReference type="RefSeq" id="WP_256619680.1">
    <property type="nucleotide sequence ID" value="NZ_JANIBC010000008.1"/>
</dbReference>
<organism evidence="4 5">
    <name type="scientific">Parvularcula maris</name>
    <dbReference type="NCBI Taxonomy" id="2965077"/>
    <lineage>
        <taxon>Bacteria</taxon>
        <taxon>Pseudomonadati</taxon>
        <taxon>Pseudomonadota</taxon>
        <taxon>Alphaproteobacteria</taxon>
        <taxon>Parvularculales</taxon>
        <taxon>Parvularculaceae</taxon>
        <taxon>Parvularcula</taxon>
    </lineage>
</organism>
<evidence type="ECO:0000313" key="4">
    <source>
        <dbReference type="EMBL" id="MCQ8185793.1"/>
    </source>
</evidence>
<dbReference type="SUPFAM" id="SSF51161">
    <property type="entry name" value="Trimeric LpxA-like enzymes"/>
    <property type="match status" value="1"/>
</dbReference>
<dbReference type="CDD" id="cd03354">
    <property type="entry name" value="LbH_SAT"/>
    <property type="match status" value="1"/>
</dbReference>
<comment type="similarity">
    <text evidence="1">Belongs to the transferase hexapeptide repeat family.</text>
</comment>
<keyword evidence="3" id="KW-0012">Acyltransferase</keyword>
<comment type="caution">
    <text evidence="4">The sequence shown here is derived from an EMBL/GenBank/DDBJ whole genome shotgun (WGS) entry which is preliminary data.</text>
</comment>
<dbReference type="Gene3D" id="2.160.10.10">
    <property type="entry name" value="Hexapeptide repeat proteins"/>
    <property type="match status" value="1"/>
</dbReference>
<name>A0A9X2RKH8_9PROT</name>
<dbReference type="InterPro" id="IPR001451">
    <property type="entry name" value="Hexapep"/>
</dbReference>
<evidence type="ECO:0000256" key="2">
    <source>
        <dbReference type="ARBA" id="ARBA00022679"/>
    </source>
</evidence>
<evidence type="ECO:0000256" key="1">
    <source>
        <dbReference type="ARBA" id="ARBA00007274"/>
    </source>
</evidence>
<proteinExistence type="inferred from homology"/>
<dbReference type="PANTHER" id="PTHR42811">
    <property type="entry name" value="SERINE ACETYLTRANSFERASE"/>
    <property type="match status" value="1"/>
</dbReference>
<sequence length="179" mass="18426">MSLTEADWSREKRRGWNPGGSLLAAIRSYARLKPASGPLAALARGLAVLRHRFWSAVSGADIPIGTEIGGGLRLPHPNGIVVHPKARIGINCMIMQGVTIGTNVGPGSPMIGAGCDIGPGARVLGAITIGDRAMIGANAVVLKDMPPGSLAVGVPAKIITDWNDRRGTVSAASPGQQEE</sequence>